<keyword evidence="6 9" id="KW-0472">Membrane</keyword>
<evidence type="ECO:0000259" key="10">
    <source>
        <dbReference type="PROSITE" id="PS50156"/>
    </source>
</evidence>
<feature type="transmembrane region" description="Helical" evidence="9">
    <location>
        <begin position="27"/>
        <end position="49"/>
    </location>
</feature>
<keyword evidence="5 9" id="KW-1133">Transmembrane helix</keyword>
<dbReference type="GO" id="GO:0018996">
    <property type="term" value="P:molting cycle, collagen and cuticulin-based cuticle"/>
    <property type="evidence" value="ECO:0007669"/>
    <property type="project" value="TreeGrafter"/>
</dbReference>
<dbReference type="Gene3D" id="1.20.1640.10">
    <property type="entry name" value="Multidrug efflux transporter AcrB transmembrane domain"/>
    <property type="match status" value="2"/>
</dbReference>
<accession>A0A7I5E6U5</accession>
<organism evidence="11 12">
    <name type="scientific">Haemonchus contortus</name>
    <name type="common">Barber pole worm</name>
    <dbReference type="NCBI Taxonomy" id="6289"/>
    <lineage>
        <taxon>Eukaryota</taxon>
        <taxon>Metazoa</taxon>
        <taxon>Ecdysozoa</taxon>
        <taxon>Nematoda</taxon>
        <taxon>Chromadorea</taxon>
        <taxon>Rhabditida</taxon>
        <taxon>Rhabditina</taxon>
        <taxon>Rhabditomorpha</taxon>
        <taxon>Strongyloidea</taxon>
        <taxon>Trichostrongylidae</taxon>
        <taxon>Haemonchus</taxon>
    </lineage>
</organism>
<evidence type="ECO:0000313" key="12">
    <source>
        <dbReference type="WBParaSite" id="HCON_00035790-00001"/>
    </source>
</evidence>
<sequence>MKCLFPTLDKPLEKAFRWYTQHLLVDYYYVFVIIPLILTAILGCGFIWIEELTVLDARKLYTPVSALSWQEEQVMNELWPVKPQEFLPERTFEWRRYLYLVVHGRLKEDGSYPNILDGSYLDEIERMEADLAANITFTMKPQWRNNDTMVMNDTVTFQDICMNWYGECYRHTNMITLLKRRHDLEERGITVTYPQANTGGTPIYLAFNIGGVETFPNDTIKSVHAMRIWYFLRFDTPTLDAMAKEWEEAGAKYVREKYGDNPLIKCHIKHSRIVDQGLTNNANRLKPYFAVTVVVLIAFTSLYSMKWNIKTDDGFSVAVDWLRSKPILALGGVLSSGLAIFSGIGLHLWCGMFFAEITLVAPFLVLSIGVDDMFIAVAAWHNTELKYPGNSHSVLKKRMVEAISESSVAIFITSITDVLSFGVGTFTDIIAVEGFCAMTSACMFFTWLYQVTFFAGLMVISAKVELAGRNSCLPCIKATDIYAKEVEAEKRAQEKEFENESRRRAKNNLNSFSASRMSPRYKSTVSENSAPSEDSRDEVLPVPPEEEMKALNRGRMGRFFRSYYVPFLLDLRTKIGVAIIFIAYLVISVYGISVMEQGLDYDKLLLQTDPLVEAFAREIELFPSGDQIEVAIKKAPDMSIAENRERIEQIAQKFEQISYSNGPKSTSLWLREYLKYANLTGSFLNDDRESWVIGVYEWSQLFAFYKLWSQDFVWANTSDYDHLSLVSFRFRIGLHDLSTPTDLVMVTEEVRDLAAQHPDLEIFTYQYSRAIADQLNVILQSTIQNDSLAVVCMIIISLLFIPNPLCAVWITIAIITIDVGVIGLLSLWSVKLDPIFMITIILSIGFSIEFSAHVTHGFVSNEENLSPKERCIIAMEKLAWPVVHGSMSTILGVTVLAFINSYMVLVFFKTIFLVLTIGVFHALVLLPIVLAVTTPYVERLNSRLQRRSDEKKTKATPSKGSVYAITVPVNVS</sequence>
<dbReference type="GO" id="GO:0006897">
    <property type="term" value="P:endocytosis"/>
    <property type="evidence" value="ECO:0007669"/>
    <property type="project" value="TreeGrafter"/>
</dbReference>
<feature type="region of interest" description="Disordered" evidence="8">
    <location>
        <begin position="516"/>
        <end position="540"/>
    </location>
</feature>
<feature type="domain" description="SSD" evidence="10">
    <location>
        <begin position="287"/>
        <end position="460"/>
    </location>
</feature>
<protein>
    <submittedName>
        <fullName evidence="12">SSD domain-containing protein</fullName>
    </submittedName>
</protein>
<dbReference type="InterPro" id="IPR003392">
    <property type="entry name" value="PTHD_SSD"/>
</dbReference>
<dbReference type="PANTHER" id="PTHR10796:SF91">
    <property type="entry name" value="SSD DOMAIN-CONTAINING PROTEIN"/>
    <property type="match status" value="1"/>
</dbReference>
<dbReference type="Proteomes" id="UP000025227">
    <property type="component" value="Unplaced"/>
</dbReference>
<reference evidence="12" key="1">
    <citation type="submission" date="2020-12" db="UniProtKB">
        <authorList>
            <consortium name="WormBaseParasite"/>
        </authorList>
    </citation>
    <scope>IDENTIFICATION</scope>
    <source>
        <strain evidence="12">MHco3</strain>
    </source>
</reference>
<evidence type="ECO:0000256" key="6">
    <source>
        <dbReference type="ARBA" id="ARBA00023136"/>
    </source>
</evidence>
<feature type="transmembrane region" description="Helical" evidence="9">
    <location>
        <begin position="288"/>
        <end position="307"/>
    </location>
</feature>
<dbReference type="FunFam" id="1.20.1640.10:FF:000013">
    <property type="entry name" value="PaTched Related family"/>
    <property type="match status" value="1"/>
</dbReference>
<feature type="transmembrane region" description="Helical" evidence="9">
    <location>
        <begin position="402"/>
        <end position="423"/>
    </location>
</feature>
<evidence type="ECO:0000313" key="11">
    <source>
        <dbReference type="Proteomes" id="UP000025227"/>
    </source>
</evidence>
<dbReference type="AlphaFoldDB" id="A0A7I5E6U5"/>
<comment type="subcellular location">
    <subcellularLocation>
        <location evidence="1">Cell membrane</location>
        <topology evidence="1">Multi-pass membrane protein</topology>
    </subcellularLocation>
</comment>
<feature type="transmembrane region" description="Helical" evidence="9">
    <location>
        <begin position="911"/>
        <end position="937"/>
    </location>
</feature>
<evidence type="ECO:0000256" key="9">
    <source>
        <dbReference type="SAM" id="Phobius"/>
    </source>
</evidence>
<evidence type="ECO:0000256" key="5">
    <source>
        <dbReference type="ARBA" id="ARBA00022989"/>
    </source>
</evidence>
<dbReference type="InterPro" id="IPR051697">
    <property type="entry name" value="Patched_domain-protein"/>
</dbReference>
<name>A0A7I5E6U5_HAECO</name>
<evidence type="ECO:0000256" key="7">
    <source>
        <dbReference type="ARBA" id="ARBA00023180"/>
    </source>
</evidence>
<evidence type="ECO:0000256" key="3">
    <source>
        <dbReference type="ARBA" id="ARBA00022475"/>
    </source>
</evidence>
<dbReference type="SUPFAM" id="SSF82866">
    <property type="entry name" value="Multidrug efflux transporter AcrB transmembrane domain"/>
    <property type="match status" value="2"/>
</dbReference>
<evidence type="ECO:0000256" key="1">
    <source>
        <dbReference type="ARBA" id="ARBA00004651"/>
    </source>
</evidence>
<feature type="transmembrane region" description="Helical" evidence="9">
    <location>
        <begin position="435"/>
        <end position="460"/>
    </location>
</feature>
<evidence type="ECO:0000256" key="2">
    <source>
        <dbReference type="ARBA" id="ARBA00005585"/>
    </source>
</evidence>
<keyword evidence="4 9" id="KW-0812">Transmembrane</keyword>
<dbReference type="GO" id="GO:0030659">
    <property type="term" value="C:cytoplasmic vesicle membrane"/>
    <property type="evidence" value="ECO:0007669"/>
    <property type="project" value="TreeGrafter"/>
</dbReference>
<dbReference type="WBParaSite" id="HCON_00035790-00001">
    <property type="protein sequence ID" value="HCON_00035790-00001"/>
    <property type="gene ID" value="HCON_00035790"/>
</dbReference>
<feature type="transmembrane region" description="Helical" evidence="9">
    <location>
        <begin position="327"/>
        <end position="350"/>
    </location>
</feature>
<feature type="transmembrane region" description="Helical" evidence="9">
    <location>
        <begin position="835"/>
        <end position="858"/>
    </location>
</feature>
<proteinExistence type="inferred from homology"/>
<dbReference type="OrthoDB" id="6510177at2759"/>
<dbReference type="Pfam" id="PF02460">
    <property type="entry name" value="Patched"/>
    <property type="match status" value="1"/>
</dbReference>
<dbReference type="PROSITE" id="PS50156">
    <property type="entry name" value="SSD"/>
    <property type="match status" value="1"/>
</dbReference>
<dbReference type="InterPro" id="IPR000731">
    <property type="entry name" value="SSD"/>
</dbReference>
<feature type="transmembrane region" description="Helical" evidence="9">
    <location>
        <begin position="878"/>
        <end position="899"/>
    </location>
</feature>
<feature type="transmembrane region" description="Helical" evidence="9">
    <location>
        <begin position="357"/>
        <end position="382"/>
    </location>
</feature>
<dbReference type="PANTHER" id="PTHR10796">
    <property type="entry name" value="PATCHED-RELATED"/>
    <property type="match status" value="1"/>
</dbReference>
<evidence type="ECO:0000256" key="4">
    <source>
        <dbReference type="ARBA" id="ARBA00022692"/>
    </source>
</evidence>
<feature type="compositionally biased region" description="Polar residues" evidence="8">
    <location>
        <begin position="516"/>
        <end position="532"/>
    </location>
</feature>
<evidence type="ECO:0000256" key="8">
    <source>
        <dbReference type="SAM" id="MobiDB-lite"/>
    </source>
</evidence>
<feature type="transmembrane region" description="Helical" evidence="9">
    <location>
        <begin position="575"/>
        <end position="595"/>
    </location>
</feature>
<keyword evidence="7" id="KW-0325">Glycoprotein</keyword>
<keyword evidence="11" id="KW-1185">Reference proteome</keyword>
<keyword evidence="3" id="KW-1003">Cell membrane</keyword>
<comment type="similarity">
    <text evidence="2">Belongs to the patched family.</text>
</comment>
<dbReference type="OMA" id="AMTSACM"/>
<dbReference type="GO" id="GO:0005886">
    <property type="term" value="C:plasma membrane"/>
    <property type="evidence" value="ECO:0007669"/>
    <property type="project" value="UniProtKB-SubCell"/>
</dbReference>